<dbReference type="Gene3D" id="3.30.390.10">
    <property type="entry name" value="Enolase-like, N-terminal domain"/>
    <property type="match status" value="1"/>
</dbReference>
<dbReference type="GO" id="GO:0046872">
    <property type="term" value="F:metal ion binding"/>
    <property type="evidence" value="ECO:0007669"/>
    <property type="project" value="UniProtKB-KW"/>
</dbReference>
<organism evidence="3 4">
    <name type="scientific">Actinophytocola xanthii</name>
    <dbReference type="NCBI Taxonomy" id="1912961"/>
    <lineage>
        <taxon>Bacteria</taxon>
        <taxon>Bacillati</taxon>
        <taxon>Actinomycetota</taxon>
        <taxon>Actinomycetes</taxon>
        <taxon>Pseudonocardiales</taxon>
        <taxon>Pseudonocardiaceae</taxon>
    </lineage>
</organism>
<accession>A0A1Q8CVX3</accession>
<dbReference type="SUPFAM" id="SSF54826">
    <property type="entry name" value="Enolase N-terminal domain-like"/>
    <property type="match status" value="1"/>
</dbReference>
<evidence type="ECO:0000256" key="1">
    <source>
        <dbReference type="ARBA" id="ARBA00022723"/>
    </source>
</evidence>
<keyword evidence="1" id="KW-0479">Metal-binding</keyword>
<dbReference type="PANTHER" id="PTHR48073">
    <property type="entry name" value="O-SUCCINYLBENZOATE SYNTHASE-RELATED"/>
    <property type="match status" value="1"/>
</dbReference>
<dbReference type="EMBL" id="MSIE01000007">
    <property type="protein sequence ID" value="OLF18507.1"/>
    <property type="molecule type" value="Genomic_DNA"/>
</dbReference>
<feature type="domain" description="Mandelate racemase/muconate lactonizing enzyme C-terminal" evidence="2">
    <location>
        <begin position="153"/>
        <end position="249"/>
    </location>
</feature>
<dbReference type="RefSeq" id="WP_075124534.1">
    <property type="nucleotide sequence ID" value="NZ_MSIE01000007.1"/>
</dbReference>
<dbReference type="PROSITE" id="PS00909">
    <property type="entry name" value="MR_MLE_2"/>
    <property type="match status" value="1"/>
</dbReference>
<evidence type="ECO:0000313" key="3">
    <source>
        <dbReference type="EMBL" id="OLF18507.1"/>
    </source>
</evidence>
<dbReference type="InterPro" id="IPR036849">
    <property type="entry name" value="Enolase-like_C_sf"/>
</dbReference>
<dbReference type="GO" id="GO:0003824">
    <property type="term" value="F:catalytic activity"/>
    <property type="evidence" value="ECO:0007669"/>
    <property type="project" value="UniProtKB-ARBA"/>
</dbReference>
<reference evidence="3 4" key="1">
    <citation type="submission" date="2016-12" db="EMBL/GenBank/DDBJ databases">
        <title>The draft genome sequence of Actinophytocola sp. 11-183.</title>
        <authorList>
            <person name="Wang W."/>
            <person name="Yuan L."/>
        </authorList>
    </citation>
    <scope>NUCLEOTIDE SEQUENCE [LARGE SCALE GENOMIC DNA]</scope>
    <source>
        <strain evidence="3 4">11-183</strain>
    </source>
</reference>
<dbReference type="Proteomes" id="UP000185596">
    <property type="component" value="Unassembled WGS sequence"/>
</dbReference>
<sequence length="390" mass="41228">MLTLELHEARIPMGRTFRHAASSRAASASVLVAVRDQDIVGWGEAAPREYVTGESVQSVVDVLAGLPRPGRLAELLRCPPEEALPALAGLRLAETLGAPAAAAGLETALFDLVCRRHGVTGFDGLDQAGFGDLLTPAPAAVRVATVLDLDRDPVEHLNALPEADRRLVPHVKLKAGPDVAAALTLVSRVRELLPVATTLSVDANGAWAADAASALAARLVEAGLSWVEEPLAPRRWAKLAELRRSGLSVMLDESFAGERDLEACLRHASADLLNLRVSKCGGPLRLLALARAARAGGLGVQVGVQVGEVGPLWAVGRLVATALRGPVAVEGGRQDEWFPSELTRPAYRVDRRASLAPPLTGQGIGLEPTRELLDRCVPRAVLRLDRVKAS</sequence>
<dbReference type="InterPro" id="IPR018110">
    <property type="entry name" value="Mandel_Rmase/mucon_lact_enz_CS"/>
</dbReference>
<dbReference type="InterPro" id="IPR029017">
    <property type="entry name" value="Enolase-like_N"/>
</dbReference>
<dbReference type="InterPro" id="IPR029065">
    <property type="entry name" value="Enolase_C-like"/>
</dbReference>
<dbReference type="OrthoDB" id="9796450at2"/>
<name>A0A1Q8CVX3_9PSEU</name>
<evidence type="ECO:0000313" key="4">
    <source>
        <dbReference type="Proteomes" id="UP000185596"/>
    </source>
</evidence>
<dbReference type="PANTHER" id="PTHR48073:SF2">
    <property type="entry name" value="O-SUCCINYLBENZOATE SYNTHASE"/>
    <property type="match status" value="1"/>
</dbReference>
<dbReference type="InterPro" id="IPR013342">
    <property type="entry name" value="Mandelate_racemase_C"/>
</dbReference>
<proteinExistence type="predicted"/>
<comment type="caution">
    <text evidence="3">The sequence shown here is derived from an EMBL/GenBank/DDBJ whole genome shotgun (WGS) entry which is preliminary data.</text>
</comment>
<dbReference type="Pfam" id="PF13378">
    <property type="entry name" value="MR_MLE_C"/>
    <property type="match status" value="1"/>
</dbReference>
<protein>
    <recommendedName>
        <fullName evidence="2">Mandelate racemase/muconate lactonizing enzyme C-terminal domain-containing protein</fullName>
    </recommendedName>
</protein>
<dbReference type="STRING" id="1912961.BU204_06010"/>
<dbReference type="AlphaFoldDB" id="A0A1Q8CVX3"/>
<dbReference type="Gene3D" id="3.20.20.120">
    <property type="entry name" value="Enolase-like C-terminal domain"/>
    <property type="match status" value="1"/>
</dbReference>
<evidence type="ECO:0000259" key="2">
    <source>
        <dbReference type="SMART" id="SM00922"/>
    </source>
</evidence>
<dbReference type="SMART" id="SM00922">
    <property type="entry name" value="MR_MLE"/>
    <property type="match status" value="1"/>
</dbReference>
<gene>
    <name evidence="3" type="ORF">BU204_06010</name>
</gene>
<keyword evidence="4" id="KW-1185">Reference proteome</keyword>
<dbReference type="GO" id="GO:0009063">
    <property type="term" value="P:amino acid catabolic process"/>
    <property type="evidence" value="ECO:0007669"/>
    <property type="project" value="InterPro"/>
</dbReference>
<dbReference type="SUPFAM" id="SSF51604">
    <property type="entry name" value="Enolase C-terminal domain-like"/>
    <property type="match status" value="1"/>
</dbReference>